<comment type="caution">
    <text evidence="2">The sequence shown here is derived from an EMBL/GenBank/DDBJ whole genome shotgun (WGS) entry which is preliminary data.</text>
</comment>
<protein>
    <submittedName>
        <fullName evidence="2">PKD domain-containing protein</fullName>
    </submittedName>
</protein>
<keyword evidence="3" id="KW-1185">Reference proteome</keyword>
<keyword evidence="1" id="KW-0732">Signal</keyword>
<evidence type="ECO:0000256" key="1">
    <source>
        <dbReference type="SAM" id="SignalP"/>
    </source>
</evidence>
<dbReference type="InterPro" id="IPR035986">
    <property type="entry name" value="PKD_dom_sf"/>
</dbReference>
<feature type="signal peptide" evidence="1">
    <location>
        <begin position="1"/>
        <end position="17"/>
    </location>
</feature>
<reference evidence="2 3" key="1">
    <citation type="submission" date="2022-01" db="EMBL/GenBank/DDBJ databases">
        <title>Flavihumibacter sp. nov., isolated from sediment of a river.</title>
        <authorList>
            <person name="Liu H."/>
        </authorList>
    </citation>
    <scope>NUCLEOTIDE SEQUENCE [LARGE SCALE GENOMIC DNA]</scope>
    <source>
        <strain evidence="2 3">RY-1</strain>
    </source>
</reference>
<sequence length="110" mass="11679">MNLILLTASLLLSSAFSKNGNIPPTANAGEDVVVSSSEFIQLDGTSSREPDGIISRYHWVQTAGNPVEIVNPGAAITALNNIQKGSYSFRLTVMDDKGGVSSDEVRIDVK</sequence>
<evidence type="ECO:0000313" key="3">
    <source>
        <dbReference type="Proteomes" id="UP001200145"/>
    </source>
</evidence>
<evidence type="ECO:0000313" key="2">
    <source>
        <dbReference type="EMBL" id="MCF1713386.1"/>
    </source>
</evidence>
<dbReference type="SUPFAM" id="SSF49299">
    <property type="entry name" value="PKD domain"/>
    <property type="match status" value="1"/>
</dbReference>
<dbReference type="InterPro" id="IPR029865">
    <property type="entry name" value="KIAA0319-like"/>
</dbReference>
<dbReference type="InterPro" id="IPR013783">
    <property type="entry name" value="Ig-like_fold"/>
</dbReference>
<feature type="chain" id="PRO_5046745182" evidence="1">
    <location>
        <begin position="18"/>
        <end position="110"/>
    </location>
</feature>
<dbReference type="Gene3D" id="2.60.40.10">
    <property type="entry name" value="Immunoglobulins"/>
    <property type="match status" value="1"/>
</dbReference>
<dbReference type="RefSeq" id="WP_234863918.1">
    <property type="nucleotide sequence ID" value="NZ_JAKEVY010000001.1"/>
</dbReference>
<dbReference type="CDD" id="cd00146">
    <property type="entry name" value="PKD"/>
    <property type="match status" value="1"/>
</dbReference>
<name>A0ABS9BD44_9BACT</name>
<dbReference type="Pfam" id="PF22352">
    <property type="entry name" value="K319L-like_PKD"/>
    <property type="match status" value="1"/>
</dbReference>
<dbReference type="PANTHER" id="PTHR46182">
    <property type="entry name" value="FI19480P1"/>
    <property type="match status" value="1"/>
</dbReference>
<organism evidence="2 3">
    <name type="scientific">Flavihumibacter fluminis</name>
    <dbReference type="NCBI Taxonomy" id="2909236"/>
    <lineage>
        <taxon>Bacteria</taxon>
        <taxon>Pseudomonadati</taxon>
        <taxon>Bacteroidota</taxon>
        <taxon>Chitinophagia</taxon>
        <taxon>Chitinophagales</taxon>
        <taxon>Chitinophagaceae</taxon>
        <taxon>Flavihumibacter</taxon>
    </lineage>
</organism>
<dbReference type="EMBL" id="JAKEVY010000001">
    <property type="protein sequence ID" value="MCF1713386.1"/>
    <property type="molecule type" value="Genomic_DNA"/>
</dbReference>
<gene>
    <name evidence="2" type="ORF">L0U88_01940</name>
</gene>
<dbReference type="PANTHER" id="PTHR46182:SF2">
    <property type="entry name" value="FI19480P1"/>
    <property type="match status" value="1"/>
</dbReference>
<proteinExistence type="predicted"/>
<accession>A0ABS9BD44</accession>
<dbReference type="Proteomes" id="UP001200145">
    <property type="component" value="Unassembled WGS sequence"/>
</dbReference>